<protein>
    <submittedName>
        <fullName evidence="1">Uncharacterized protein</fullName>
    </submittedName>
</protein>
<accession>X1DR25</accession>
<dbReference type="AlphaFoldDB" id="X1DR25"/>
<reference evidence="1" key="1">
    <citation type="journal article" date="2014" name="Front. Microbiol.">
        <title>High frequency of phylogenetically diverse reductive dehalogenase-homologous genes in deep subseafloor sedimentary metagenomes.</title>
        <authorList>
            <person name="Kawai M."/>
            <person name="Futagami T."/>
            <person name="Toyoda A."/>
            <person name="Takaki Y."/>
            <person name="Nishi S."/>
            <person name="Hori S."/>
            <person name="Arai W."/>
            <person name="Tsubouchi T."/>
            <person name="Morono Y."/>
            <person name="Uchiyama I."/>
            <person name="Ito T."/>
            <person name="Fujiyama A."/>
            <person name="Inagaki F."/>
            <person name="Takami H."/>
        </authorList>
    </citation>
    <scope>NUCLEOTIDE SEQUENCE</scope>
    <source>
        <strain evidence="1">Expedition CK06-06</strain>
    </source>
</reference>
<gene>
    <name evidence="1" type="ORF">S01H4_43431</name>
</gene>
<evidence type="ECO:0000313" key="1">
    <source>
        <dbReference type="EMBL" id="GAG98866.1"/>
    </source>
</evidence>
<feature type="non-terminal residue" evidence="1">
    <location>
        <position position="1"/>
    </location>
</feature>
<comment type="caution">
    <text evidence="1">The sequence shown here is derived from an EMBL/GenBank/DDBJ whole genome shotgun (WGS) entry which is preliminary data.</text>
</comment>
<organism evidence="1">
    <name type="scientific">marine sediment metagenome</name>
    <dbReference type="NCBI Taxonomy" id="412755"/>
    <lineage>
        <taxon>unclassified sequences</taxon>
        <taxon>metagenomes</taxon>
        <taxon>ecological metagenomes</taxon>
    </lineage>
</organism>
<name>X1DR25_9ZZZZ</name>
<sequence length="58" mass="6956">YFLNTKSYHYWSSTIYQYYAITRAKTVNFADGHISSGDLFDNPLWSDLYYVRCVRSEQ</sequence>
<dbReference type="EMBL" id="BART01023961">
    <property type="protein sequence ID" value="GAG98866.1"/>
    <property type="molecule type" value="Genomic_DNA"/>
</dbReference>
<proteinExistence type="predicted"/>